<evidence type="ECO:0000256" key="2">
    <source>
        <dbReference type="ARBA" id="ARBA00022692"/>
    </source>
</evidence>
<proteinExistence type="inferred from homology"/>
<dbReference type="NCBIfam" id="NF001325">
    <property type="entry name" value="PRK00259.1-3"/>
    <property type="match status" value="1"/>
</dbReference>
<feature type="transmembrane region" description="Helical" evidence="5">
    <location>
        <begin position="116"/>
        <end position="137"/>
    </location>
</feature>
<dbReference type="PANTHER" id="PTHR36917:SF1">
    <property type="entry name" value="INNER MEMBRANE-SPANNING PROTEIN YCIB"/>
    <property type="match status" value="1"/>
</dbReference>
<dbReference type="Pfam" id="PF04279">
    <property type="entry name" value="IspA"/>
    <property type="match status" value="1"/>
</dbReference>
<keyword evidence="3 5" id="KW-1133">Transmembrane helix</keyword>
<dbReference type="RefSeq" id="WP_087284660.1">
    <property type="nucleotide sequence ID" value="NZ_CP021455.1"/>
</dbReference>
<name>A0A1Y0EU42_9BURK</name>
<comment type="function">
    <text evidence="5">Plays a role in cell envelope biogenesis, maintenance of cell envelope integrity and membrane homeostasis.</text>
</comment>
<keyword evidence="5" id="KW-0997">Cell inner membrane</keyword>
<sequence>MKLLLDFFPILAFFVAYKLDDIYTGTAVLMACTVLQMGIVYAMERKLETMQKATLVLILVFGALTLGLHDDRFIKWKPTVLYVAIALVLAVGQWGFKKNLFKTMMGSQLPLPDRIWGHLSASFIVFSLFMAGLNAWVATYLSTEAYMNFKLWGFAIPVVYFVGFGYYAMRHMQDTNPTEPQA</sequence>
<gene>
    <name evidence="5" type="primary">yciB</name>
    <name evidence="6" type="ORF">CCO03_12875</name>
</gene>
<dbReference type="InterPro" id="IPR006008">
    <property type="entry name" value="YciB"/>
</dbReference>
<feature type="transmembrane region" description="Helical" evidence="5">
    <location>
        <begin position="50"/>
        <end position="68"/>
    </location>
</feature>
<dbReference type="Proteomes" id="UP000196138">
    <property type="component" value="Chromosome"/>
</dbReference>
<dbReference type="KEGG" id="cser:CCO03_12875"/>
<feature type="transmembrane region" description="Helical" evidence="5">
    <location>
        <begin position="149"/>
        <end position="169"/>
    </location>
</feature>
<protein>
    <recommendedName>
        <fullName evidence="5">Inner membrane-spanning protein YciB</fullName>
    </recommendedName>
</protein>
<keyword evidence="1 5" id="KW-1003">Cell membrane</keyword>
<organism evidence="6 7">
    <name type="scientific">Comamonas serinivorans</name>
    <dbReference type="NCBI Taxonomy" id="1082851"/>
    <lineage>
        <taxon>Bacteria</taxon>
        <taxon>Pseudomonadati</taxon>
        <taxon>Pseudomonadota</taxon>
        <taxon>Betaproteobacteria</taxon>
        <taxon>Burkholderiales</taxon>
        <taxon>Comamonadaceae</taxon>
        <taxon>Comamonas</taxon>
    </lineage>
</organism>
<dbReference type="GO" id="GO:0005886">
    <property type="term" value="C:plasma membrane"/>
    <property type="evidence" value="ECO:0007669"/>
    <property type="project" value="UniProtKB-SubCell"/>
</dbReference>
<evidence type="ECO:0000256" key="4">
    <source>
        <dbReference type="ARBA" id="ARBA00023136"/>
    </source>
</evidence>
<comment type="subcellular location">
    <subcellularLocation>
        <location evidence="5">Cell inner membrane</location>
        <topology evidence="5">Multi-pass membrane protein</topology>
    </subcellularLocation>
</comment>
<dbReference type="PROSITE" id="PS51257">
    <property type="entry name" value="PROKAR_LIPOPROTEIN"/>
    <property type="match status" value="1"/>
</dbReference>
<keyword evidence="4 5" id="KW-0472">Membrane</keyword>
<dbReference type="EMBL" id="CP021455">
    <property type="protein sequence ID" value="ARU06842.1"/>
    <property type="molecule type" value="Genomic_DNA"/>
</dbReference>
<evidence type="ECO:0000256" key="3">
    <source>
        <dbReference type="ARBA" id="ARBA00022989"/>
    </source>
</evidence>
<keyword evidence="7" id="KW-1185">Reference proteome</keyword>
<evidence type="ECO:0000313" key="7">
    <source>
        <dbReference type="Proteomes" id="UP000196138"/>
    </source>
</evidence>
<dbReference type="PANTHER" id="PTHR36917">
    <property type="entry name" value="INTRACELLULAR SEPTATION PROTEIN A-RELATED"/>
    <property type="match status" value="1"/>
</dbReference>
<evidence type="ECO:0000313" key="6">
    <source>
        <dbReference type="EMBL" id="ARU06842.1"/>
    </source>
</evidence>
<evidence type="ECO:0000256" key="5">
    <source>
        <dbReference type="HAMAP-Rule" id="MF_00189"/>
    </source>
</evidence>
<dbReference type="AlphaFoldDB" id="A0A1Y0EU42"/>
<dbReference type="OrthoDB" id="9788219at2"/>
<dbReference type="HAMAP" id="MF_00189">
    <property type="entry name" value="YciB"/>
    <property type="match status" value="1"/>
</dbReference>
<evidence type="ECO:0000256" key="1">
    <source>
        <dbReference type="ARBA" id="ARBA00022475"/>
    </source>
</evidence>
<keyword evidence="2 5" id="KW-0812">Transmembrane</keyword>
<feature type="transmembrane region" description="Helical" evidence="5">
    <location>
        <begin position="80"/>
        <end position="96"/>
    </location>
</feature>
<feature type="transmembrane region" description="Helical" evidence="5">
    <location>
        <begin position="22"/>
        <end position="43"/>
    </location>
</feature>
<reference evidence="6 7" key="1">
    <citation type="submission" date="2017-05" db="EMBL/GenBank/DDBJ databases">
        <authorList>
            <person name="Song R."/>
            <person name="Chenine A.L."/>
            <person name="Ruprecht R.M."/>
        </authorList>
    </citation>
    <scope>NUCLEOTIDE SEQUENCE [LARGE SCALE GENOMIC DNA]</scope>
    <source>
        <strain evidence="6 7">DSM 26136</strain>
    </source>
</reference>
<accession>A0A1Y0EU42</accession>
<comment type="similarity">
    <text evidence="5">Belongs to the YciB family.</text>
</comment>